<keyword evidence="2" id="KW-1185">Reference proteome</keyword>
<dbReference type="EMBL" id="JAAVJI010000001">
    <property type="protein sequence ID" value="NJO99629.1"/>
    <property type="molecule type" value="Genomic_DNA"/>
</dbReference>
<dbReference type="InterPro" id="IPR009784">
    <property type="entry name" value="DUF1349"/>
</dbReference>
<organism evidence="1 2">
    <name type="scientific">Pseudomonas quercus</name>
    <dbReference type="NCBI Taxonomy" id="2722792"/>
    <lineage>
        <taxon>Bacteria</taxon>
        <taxon>Pseudomonadati</taxon>
        <taxon>Pseudomonadota</taxon>
        <taxon>Gammaproteobacteria</taxon>
        <taxon>Pseudomonadales</taxon>
        <taxon>Pseudomonadaceae</taxon>
        <taxon>Pseudomonas</taxon>
    </lineage>
</organism>
<accession>A0ABX0Y8K5</accession>
<dbReference type="RefSeq" id="WP_168081435.1">
    <property type="nucleotide sequence ID" value="NZ_JAAVJI010000001.1"/>
</dbReference>
<dbReference type="Proteomes" id="UP000746535">
    <property type="component" value="Unassembled WGS sequence"/>
</dbReference>
<evidence type="ECO:0000313" key="2">
    <source>
        <dbReference type="Proteomes" id="UP000746535"/>
    </source>
</evidence>
<sequence length="192" mass="21971">MWQAAHWLNKPNFYQVLTDSSLEIVTDVQSDFWRETHYGFVRDSGHFLGFPTTGNFTAQVRINADFRELYDQAGIMLRLDQETWLKAGVEISDGRPMIGSVLTKGQSDWAPGYFIGNPNDFWLRLTICDGVLRLQYSTDGVTWPLLRLASFPKAQSYLVGPMCCTPQRQGLKARFSEWSLSQALQRDLHDLT</sequence>
<dbReference type="Gene3D" id="2.60.120.200">
    <property type="match status" value="1"/>
</dbReference>
<dbReference type="InterPro" id="IPR013320">
    <property type="entry name" value="ConA-like_dom_sf"/>
</dbReference>
<dbReference type="PANTHER" id="PTHR35332">
    <property type="entry name" value="REGULATION OF ENOLASE PROTEIN 1"/>
    <property type="match status" value="1"/>
</dbReference>
<evidence type="ECO:0000313" key="1">
    <source>
        <dbReference type="EMBL" id="NJO99629.1"/>
    </source>
</evidence>
<dbReference type="PANTHER" id="PTHR35332:SF2">
    <property type="entry name" value="REGULATION OF ENOLASE PROTEIN 1"/>
    <property type="match status" value="1"/>
</dbReference>
<comment type="caution">
    <text evidence="1">The sequence shown here is derived from an EMBL/GenBank/DDBJ whole genome shotgun (WGS) entry which is preliminary data.</text>
</comment>
<dbReference type="Pfam" id="PF07081">
    <property type="entry name" value="DUF1349"/>
    <property type="match status" value="1"/>
</dbReference>
<dbReference type="SUPFAM" id="SSF49899">
    <property type="entry name" value="Concanavalin A-like lectins/glucanases"/>
    <property type="match status" value="1"/>
</dbReference>
<gene>
    <name evidence="1" type="ORF">HBH25_01950</name>
</gene>
<dbReference type="PIRSF" id="PIRSF022704">
    <property type="entry name" value="UCP022704"/>
    <property type="match status" value="1"/>
</dbReference>
<name>A0ABX0Y8K5_9PSED</name>
<dbReference type="InterPro" id="IPR015987">
    <property type="entry name" value="UCP022704"/>
</dbReference>
<reference evidence="1 2" key="1">
    <citation type="submission" date="2020-03" db="EMBL/GenBank/DDBJ databases">
        <authorList>
            <person name="Wang L."/>
            <person name="He N."/>
            <person name="Li Y."/>
            <person name="Fang Y."/>
            <person name="Zhang F."/>
        </authorList>
    </citation>
    <scope>NUCLEOTIDE SEQUENCE [LARGE SCALE GENOMIC DNA]</scope>
    <source>
        <strain evidence="2">hsmgli-8</strain>
    </source>
</reference>
<proteinExistence type="predicted"/>
<protein>
    <submittedName>
        <fullName evidence="1">DUF1349 domain-containing protein</fullName>
    </submittedName>
</protein>